<dbReference type="PANTHER" id="PTHR33121">
    <property type="entry name" value="CYCLIC DI-GMP PHOSPHODIESTERASE PDEF"/>
    <property type="match status" value="1"/>
</dbReference>
<keyword evidence="3" id="KW-1185">Reference proteome</keyword>
<dbReference type="InterPro" id="IPR035919">
    <property type="entry name" value="EAL_sf"/>
</dbReference>
<dbReference type="InterPro" id="IPR046342">
    <property type="entry name" value="CBS_dom_sf"/>
</dbReference>
<dbReference type="Gene3D" id="3.20.20.450">
    <property type="entry name" value="EAL domain"/>
    <property type="match status" value="1"/>
</dbReference>
<dbReference type="SUPFAM" id="SSF141868">
    <property type="entry name" value="EAL domain-like"/>
    <property type="match status" value="1"/>
</dbReference>
<dbReference type="Pfam" id="PF00563">
    <property type="entry name" value="EAL"/>
    <property type="match status" value="1"/>
</dbReference>
<evidence type="ECO:0000313" key="3">
    <source>
        <dbReference type="Proteomes" id="UP000838748"/>
    </source>
</evidence>
<organism evidence="2 3">
    <name type="scientific">Vibrio marisflavi CECT 7928</name>
    <dbReference type="NCBI Taxonomy" id="634439"/>
    <lineage>
        <taxon>Bacteria</taxon>
        <taxon>Pseudomonadati</taxon>
        <taxon>Pseudomonadota</taxon>
        <taxon>Gammaproteobacteria</taxon>
        <taxon>Vibrionales</taxon>
        <taxon>Vibrionaceae</taxon>
        <taxon>Vibrio</taxon>
    </lineage>
</organism>
<dbReference type="RefSeq" id="WP_237361628.1">
    <property type="nucleotide sequence ID" value="NZ_CAKLDM010000002.1"/>
</dbReference>
<dbReference type="InterPro" id="IPR050706">
    <property type="entry name" value="Cyclic-di-GMP_PDE-like"/>
</dbReference>
<proteinExistence type="predicted"/>
<dbReference type="InterPro" id="IPR001633">
    <property type="entry name" value="EAL_dom"/>
</dbReference>
<reference evidence="2" key="1">
    <citation type="submission" date="2021-11" db="EMBL/GenBank/DDBJ databases">
        <authorList>
            <person name="Rodrigo-Torres L."/>
            <person name="Arahal R. D."/>
            <person name="Lucena T."/>
        </authorList>
    </citation>
    <scope>NUCLEOTIDE SEQUENCE</scope>
    <source>
        <strain evidence="2">CECT 7928</strain>
    </source>
</reference>
<dbReference type="Gene3D" id="3.10.580.10">
    <property type="entry name" value="CBS-domain"/>
    <property type="match status" value="1"/>
</dbReference>
<dbReference type="CDD" id="cd01948">
    <property type="entry name" value="EAL"/>
    <property type="match status" value="1"/>
</dbReference>
<evidence type="ECO:0000259" key="1">
    <source>
        <dbReference type="PROSITE" id="PS50883"/>
    </source>
</evidence>
<name>A0ABN8E347_9VIBR</name>
<sequence>MSQIIPSNQKIYDNAHIATNSGQEIPWTLNAADNSISVGLEDIKRAMSLSETSPFENEFLPLLDKPEQNKFFEYISKLFQGEEPAPIKVCINKFNILSYWLISAKKLSSTLIAGFIKPIFICPNTNDLISYFQQLFDSSHYGILVTDSDTKIILCNSCFERSTLYDVSDLLGKKTSIFSASKHGRKFYKEMWEEIRNKGSWSGKILTKRKDGVAIPQQLTIQKIISKDNNVFFFGICSDLSRALDVIDGTQRGGIDLLTQLPSESLYKNKIDIALKILPKGYGLMVVSFSPSFLEENRIEGRKILGNSIAQIQGQIISGFIKNEVFSIAIPYPKSSDSSHSLAIFDTIKNVFEKIKLGANEEVYDVVTETTIGVSVLGLDANSSTRLVSHSLQAMYEKHITTNHRVCFFNQSLHDKAKSRIQLEQTVAEAIREKRIDAYFQPIVCTQSWKAIKYETLCRLTSAEGEILNTQEAISVAEDLNLISELDLVVAELAIDARKQLSKIHGRDIEICFNISINAGKPIKSLFKNVARMLRKHVKDLPYITLELTESAYFNSESSNSEILHRLRKSGLKVAIDDFGTGYSSFAYLKNGNFDILKIDREFIKDITLGSHNYYIVKMITELSHTLGVEVVAEGVENEEEIKILQSLNVDLIQGYYFDRPKPIDEIDECDFESLTGNLKTELKHIHSNTELTYRPTSIDPEVHLVTIKEIFDSTDFTVLPVLNGKRCVGYVDRETFNHHCPISLGTDKETTRDLHSLNKPASLMMKTKFVEIHETFSHYEVKEKIRNGREFPWIVINDNGDYVSMIDNHSAIQYLNQDCPIR</sequence>
<accession>A0ABN8E347</accession>
<dbReference type="Pfam" id="PF13426">
    <property type="entry name" value="PAS_9"/>
    <property type="match status" value="1"/>
</dbReference>
<dbReference type="PROSITE" id="PS50883">
    <property type="entry name" value="EAL"/>
    <property type="match status" value="1"/>
</dbReference>
<gene>
    <name evidence="2" type="ORF">VMF7928_02330</name>
</gene>
<dbReference type="CDD" id="cd00130">
    <property type="entry name" value="PAS"/>
    <property type="match status" value="1"/>
</dbReference>
<dbReference type="EMBL" id="CAKLDM010000002">
    <property type="protein sequence ID" value="CAH0539653.1"/>
    <property type="molecule type" value="Genomic_DNA"/>
</dbReference>
<protein>
    <recommendedName>
        <fullName evidence="1">EAL domain-containing protein</fullName>
    </recommendedName>
</protein>
<dbReference type="SUPFAM" id="SSF54631">
    <property type="entry name" value="CBS-domain pair"/>
    <property type="match status" value="1"/>
</dbReference>
<dbReference type="SMART" id="SM00052">
    <property type="entry name" value="EAL"/>
    <property type="match status" value="1"/>
</dbReference>
<dbReference type="InterPro" id="IPR000014">
    <property type="entry name" value="PAS"/>
</dbReference>
<dbReference type="Proteomes" id="UP000838748">
    <property type="component" value="Unassembled WGS sequence"/>
</dbReference>
<dbReference type="InterPro" id="IPR035965">
    <property type="entry name" value="PAS-like_dom_sf"/>
</dbReference>
<dbReference type="NCBIfam" id="TIGR00229">
    <property type="entry name" value="sensory_box"/>
    <property type="match status" value="1"/>
</dbReference>
<evidence type="ECO:0000313" key="2">
    <source>
        <dbReference type="EMBL" id="CAH0539653.1"/>
    </source>
</evidence>
<dbReference type="Gene3D" id="3.30.450.20">
    <property type="entry name" value="PAS domain"/>
    <property type="match status" value="1"/>
</dbReference>
<feature type="domain" description="EAL" evidence="1">
    <location>
        <begin position="420"/>
        <end position="675"/>
    </location>
</feature>
<dbReference type="SUPFAM" id="SSF55785">
    <property type="entry name" value="PYP-like sensor domain (PAS domain)"/>
    <property type="match status" value="1"/>
</dbReference>
<dbReference type="SMART" id="SM00091">
    <property type="entry name" value="PAS"/>
    <property type="match status" value="1"/>
</dbReference>
<dbReference type="PANTHER" id="PTHR33121:SF79">
    <property type="entry name" value="CYCLIC DI-GMP PHOSPHODIESTERASE PDED-RELATED"/>
    <property type="match status" value="1"/>
</dbReference>
<comment type="caution">
    <text evidence="2">The sequence shown here is derived from an EMBL/GenBank/DDBJ whole genome shotgun (WGS) entry which is preliminary data.</text>
</comment>